<evidence type="ECO:0000259" key="1">
    <source>
        <dbReference type="Pfam" id="PF09189"/>
    </source>
</evidence>
<sequence>MKEAVLEFRGINRRHLEMYFEELGGVGTGNPCLPKKYTGGNWSGEILSEKEIAFTSTFKVNSVLVRFRAETEEELAALIKSYRYKTTRVGG</sequence>
<dbReference type="RefSeq" id="WP_115451423.1">
    <property type="nucleotide sequence ID" value="NZ_QNQT01000002.1"/>
</dbReference>
<reference evidence="2 3" key="1">
    <citation type="submission" date="2018-07" db="EMBL/GenBank/DDBJ databases">
        <title>Bacillus sp. YLB-04 draft genome sequence.</title>
        <authorList>
            <person name="Yu L."/>
            <person name="Tang X."/>
        </authorList>
    </citation>
    <scope>NUCLEOTIDE SEQUENCE [LARGE SCALE GENOMIC DNA]</scope>
    <source>
        <strain evidence="2 3">YLB-04</strain>
    </source>
</reference>
<dbReference type="Proteomes" id="UP000257144">
    <property type="component" value="Unassembled WGS sequence"/>
</dbReference>
<evidence type="ECO:0000313" key="3">
    <source>
        <dbReference type="Proteomes" id="UP000257144"/>
    </source>
</evidence>
<gene>
    <name evidence="2" type="ORF">DRW41_07965</name>
</gene>
<proteinExistence type="predicted"/>
<dbReference type="EMBL" id="QNQT01000002">
    <property type="protein sequence ID" value="RDU37752.1"/>
    <property type="molecule type" value="Genomic_DNA"/>
</dbReference>
<protein>
    <recommendedName>
        <fullName evidence="1">Molybdopterin cofactor biosynthesis MoaD-related C-terminal domain-containing protein</fullName>
    </recommendedName>
</protein>
<dbReference type="InterPro" id="IPR036473">
    <property type="entry name" value="Mopterin_CF_MoaD-rel_C_sf"/>
</dbReference>
<name>A0A3D8GTT1_9BACI</name>
<feature type="domain" description="Molybdopterin cofactor biosynthesis MoaD-related C-terminal" evidence="1">
    <location>
        <begin position="6"/>
        <end position="91"/>
    </location>
</feature>
<evidence type="ECO:0000313" key="2">
    <source>
        <dbReference type="EMBL" id="RDU37752.1"/>
    </source>
</evidence>
<dbReference type="InterPro" id="IPR015272">
    <property type="entry name" value="MoadD_C"/>
</dbReference>
<dbReference type="OrthoDB" id="2468967at2"/>
<dbReference type="AlphaFoldDB" id="A0A3D8GTT1"/>
<dbReference type="Gene3D" id="3.30.1370.80">
    <property type="entry name" value="Molybdopterin cofactor biosynthesis MoaD-related, C-terminal domain"/>
    <property type="match status" value="1"/>
</dbReference>
<dbReference type="Pfam" id="PF09189">
    <property type="entry name" value="MoaD_arch"/>
    <property type="match status" value="1"/>
</dbReference>
<organism evidence="2 3">
    <name type="scientific">Neobacillus piezotolerans</name>
    <dbReference type="NCBI Taxonomy" id="2259171"/>
    <lineage>
        <taxon>Bacteria</taxon>
        <taxon>Bacillati</taxon>
        <taxon>Bacillota</taxon>
        <taxon>Bacilli</taxon>
        <taxon>Bacillales</taxon>
        <taxon>Bacillaceae</taxon>
        <taxon>Neobacillus</taxon>
    </lineage>
</organism>
<keyword evidence="3" id="KW-1185">Reference proteome</keyword>
<comment type="caution">
    <text evidence="2">The sequence shown here is derived from an EMBL/GenBank/DDBJ whole genome shotgun (WGS) entry which is preliminary data.</text>
</comment>
<accession>A0A3D8GTT1</accession>